<organism evidence="1 2">
    <name type="scientific">Terrimonas ginsenosidimutans</name>
    <dbReference type="NCBI Taxonomy" id="2908004"/>
    <lineage>
        <taxon>Bacteria</taxon>
        <taxon>Pseudomonadati</taxon>
        <taxon>Bacteroidota</taxon>
        <taxon>Chitinophagia</taxon>
        <taxon>Chitinophagales</taxon>
        <taxon>Chitinophagaceae</taxon>
        <taxon>Terrimonas</taxon>
    </lineage>
</organism>
<reference evidence="1" key="1">
    <citation type="submission" date="2022-01" db="EMBL/GenBank/DDBJ databases">
        <authorList>
            <person name="Jo J.-H."/>
            <person name="Im W.-T."/>
        </authorList>
    </citation>
    <scope>NUCLEOTIDE SEQUENCE</scope>
    <source>
        <strain evidence="1">NA20</strain>
    </source>
</reference>
<dbReference type="RefSeq" id="WP_237868037.1">
    <property type="nucleotide sequence ID" value="NZ_JAKLTR010000001.1"/>
</dbReference>
<name>A0ABS9KKF0_9BACT</name>
<comment type="caution">
    <text evidence="1">The sequence shown here is derived from an EMBL/GenBank/DDBJ whole genome shotgun (WGS) entry which is preliminary data.</text>
</comment>
<evidence type="ECO:0000313" key="1">
    <source>
        <dbReference type="EMBL" id="MCG2612808.1"/>
    </source>
</evidence>
<dbReference type="Proteomes" id="UP001165367">
    <property type="component" value="Unassembled WGS sequence"/>
</dbReference>
<protein>
    <submittedName>
        <fullName evidence="1">Uncharacterized protein</fullName>
    </submittedName>
</protein>
<dbReference type="EMBL" id="JAKLTR010000001">
    <property type="protein sequence ID" value="MCG2612808.1"/>
    <property type="molecule type" value="Genomic_DNA"/>
</dbReference>
<accession>A0ABS9KKF0</accession>
<keyword evidence="2" id="KW-1185">Reference proteome</keyword>
<sequence>MIEIPVIDQVIIADVRYYNFAEQDQMAELPRKEIMHVTIEMNTSSLRRITMRKKMKRRFV</sequence>
<evidence type="ECO:0000313" key="2">
    <source>
        <dbReference type="Proteomes" id="UP001165367"/>
    </source>
</evidence>
<proteinExistence type="predicted"/>
<gene>
    <name evidence="1" type="ORF">LZZ85_00895</name>
</gene>